<accession>A0A3Q9FM09</accession>
<dbReference type="Proteomes" id="UP000267268">
    <property type="component" value="Chromosome 1"/>
</dbReference>
<proteinExistence type="predicted"/>
<dbReference type="EMBL" id="CP034562">
    <property type="protein sequence ID" value="AZQ61725.1"/>
    <property type="molecule type" value="Genomic_DNA"/>
</dbReference>
<reference evidence="1 2" key="1">
    <citation type="submission" date="2018-12" db="EMBL/GenBank/DDBJ databases">
        <title>Flammeovirga pectinis sp. nov., isolated from the gut of the Korean scallop, Patinopecten yessoensis.</title>
        <authorList>
            <person name="Bae J.-W."/>
            <person name="Jeong Y.-S."/>
            <person name="Kang W."/>
        </authorList>
    </citation>
    <scope>NUCLEOTIDE SEQUENCE [LARGE SCALE GENOMIC DNA]</scope>
    <source>
        <strain evidence="1 2">L12M1</strain>
    </source>
</reference>
<keyword evidence="2" id="KW-1185">Reference proteome</keyword>
<dbReference type="AlphaFoldDB" id="A0A3Q9FM09"/>
<organism evidence="1 2">
    <name type="scientific">Flammeovirga pectinis</name>
    <dbReference type="NCBI Taxonomy" id="2494373"/>
    <lineage>
        <taxon>Bacteria</taxon>
        <taxon>Pseudomonadati</taxon>
        <taxon>Bacteroidota</taxon>
        <taxon>Cytophagia</taxon>
        <taxon>Cytophagales</taxon>
        <taxon>Flammeovirgaceae</taxon>
        <taxon>Flammeovirga</taxon>
    </lineage>
</organism>
<evidence type="ECO:0000313" key="2">
    <source>
        <dbReference type="Proteomes" id="UP000267268"/>
    </source>
</evidence>
<evidence type="ECO:0000313" key="1">
    <source>
        <dbReference type="EMBL" id="AZQ61725.1"/>
    </source>
</evidence>
<dbReference type="KEGG" id="fll:EI427_05595"/>
<protein>
    <submittedName>
        <fullName evidence="1">Uncharacterized protein</fullName>
    </submittedName>
</protein>
<gene>
    <name evidence="1" type="ORF">EI427_05595</name>
</gene>
<dbReference type="RefSeq" id="WP_126612512.1">
    <property type="nucleotide sequence ID" value="NZ_CP034562.1"/>
</dbReference>
<name>A0A3Q9FM09_9BACT</name>
<sequence>MKRPCGTEIFQRISEIIHWNKGDKLIKTEETLVKEGLDLLSLGKTKKIEHWRPFIIRKEGVSVSSSKVFDLFRLYFDDSLKIFAIEGSTLSYSVKILEESGEHIKFWFVADLLFYPYGDPNIEIKNYIKIFHENDFETIMEVNQFISDHEMWDEFKGIRANLTFSNEKKYKGIEPCFYNIISKLLDNEILTEEHVVSWEKF</sequence>